<comment type="caution">
    <text evidence="1">The sequence shown here is derived from an EMBL/GenBank/DDBJ whole genome shotgun (WGS) entry which is preliminary data.</text>
</comment>
<dbReference type="AlphaFoldDB" id="A0A8X6TFW9"/>
<gene>
    <name evidence="1" type="ORF">NPIL_149601</name>
</gene>
<accession>A0A8X6TFW9</accession>
<reference evidence="1" key="1">
    <citation type="submission" date="2020-08" db="EMBL/GenBank/DDBJ databases">
        <title>Multicomponent nature underlies the extraordinary mechanical properties of spider dragline silk.</title>
        <authorList>
            <person name="Kono N."/>
            <person name="Nakamura H."/>
            <person name="Mori M."/>
            <person name="Yoshida Y."/>
            <person name="Ohtoshi R."/>
            <person name="Malay A.D."/>
            <person name="Moran D.A.P."/>
            <person name="Tomita M."/>
            <person name="Numata K."/>
            <person name="Arakawa K."/>
        </authorList>
    </citation>
    <scope>NUCLEOTIDE SEQUENCE</scope>
</reference>
<proteinExistence type="predicted"/>
<sequence>MSFQSLFQNYTHPSTRPLLVGDPRQENIGPVTFFLQNFFMGGCGICPPVAGSDVLYSCSSNNLKKSLAGRRNKNRTERNVIRLLRVVVHHTKDIFLTTTSTWVS</sequence>
<dbReference type="EMBL" id="BMAW01102360">
    <property type="protein sequence ID" value="GFT03916.1"/>
    <property type="molecule type" value="Genomic_DNA"/>
</dbReference>
<evidence type="ECO:0000313" key="2">
    <source>
        <dbReference type="Proteomes" id="UP000887013"/>
    </source>
</evidence>
<protein>
    <submittedName>
        <fullName evidence="1">Uncharacterized protein</fullName>
    </submittedName>
</protein>
<name>A0A8X6TFW9_NEPPI</name>
<dbReference type="Proteomes" id="UP000887013">
    <property type="component" value="Unassembled WGS sequence"/>
</dbReference>
<evidence type="ECO:0000313" key="1">
    <source>
        <dbReference type="EMBL" id="GFT03916.1"/>
    </source>
</evidence>
<organism evidence="1 2">
    <name type="scientific">Nephila pilipes</name>
    <name type="common">Giant wood spider</name>
    <name type="synonym">Nephila maculata</name>
    <dbReference type="NCBI Taxonomy" id="299642"/>
    <lineage>
        <taxon>Eukaryota</taxon>
        <taxon>Metazoa</taxon>
        <taxon>Ecdysozoa</taxon>
        <taxon>Arthropoda</taxon>
        <taxon>Chelicerata</taxon>
        <taxon>Arachnida</taxon>
        <taxon>Araneae</taxon>
        <taxon>Araneomorphae</taxon>
        <taxon>Entelegynae</taxon>
        <taxon>Araneoidea</taxon>
        <taxon>Nephilidae</taxon>
        <taxon>Nephila</taxon>
    </lineage>
</organism>
<keyword evidence="2" id="KW-1185">Reference proteome</keyword>